<evidence type="ECO:0000313" key="1">
    <source>
        <dbReference type="EMBL" id="CAB1428016.1"/>
    </source>
</evidence>
<keyword evidence="2" id="KW-1185">Reference proteome</keyword>
<dbReference type="AlphaFoldDB" id="A0A9N7UBJ1"/>
<dbReference type="Proteomes" id="UP001153269">
    <property type="component" value="Unassembled WGS sequence"/>
</dbReference>
<reference evidence="1" key="1">
    <citation type="submission" date="2020-03" db="EMBL/GenBank/DDBJ databases">
        <authorList>
            <person name="Weist P."/>
        </authorList>
    </citation>
    <scope>NUCLEOTIDE SEQUENCE</scope>
</reference>
<accession>A0A9N7UBJ1</accession>
<evidence type="ECO:0000313" key="2">
    <source>
        <dbReference type="Proteomes" id="UP001153269"/>
    </source>
</evidence>
<name>A0A9N7UBJ1_PLEPL</name>
<organism evidence="1 2">
    <name type="scientific">Pleuronectes platessa</name>
    <name type="common">European plaice</name>
    <dbReference type="NCBI Taxonomy" id="8262"/>
    <lineage>
        <taxon>Eukaryota</taxon>
        <taxon>Metazoa</taxon>
        <taxon>Chordata</taxon>
        <taxon>Craniata</taxon>
        <taxon>Vertebrata</taxon>
        <taxon>Euteleostomi</taxon>
        <taxon>Actinopterygii</taxon>
        <taxon>Neopterygii</taxon>
        <taxon>Teleostei</taxon>
        <taxon>Neoteleostei</taxon>
        <taxon>Acanthomorphata</taxon>
        <taxon>Carangaria</taxon>
        <taxon>Pleuronectiformes</taxon>
        <taxon>Pleuronectoidei</taxon>
        <taxon>Pleuronectidae</taxon>
        <taxon>Pleuronectes</taxon>
    </lineage>
</organism>
<proteinExistence type="predicted"/>
<dbReference type="EMBL" id="CADEAL010001013">
    <property type="protein sequence ID" value="CAB1428016.1"/>
    <property type="molecule type" value="Genomic_DNA"/>
</dbReference>
<comment type="caution">
    <text evidence="1">The sequence shown here is derived from an EMBL/GenBank/DDBJ whole genome shotgun (WGS) entry which is preliminary data.</text>
</comment>
<sequence length="99" mass="10801">MLLSGVKGNYSEKCIRPSSIITSWPETVLLAAFHEDKACAASPAAADSHLAPEAYLLLWPSLENKAVELEIVLRDLLPVKNGDVRGQTWSRTMLDSSCC</sequence>
<gene>
    <name evidence="1" type="ORF">PLEPLA_LOCUS15970</name>
</gene>
<protein>
    <submittedName>
        <fullName evidence="1">Uncharacterized protein</fullName>
    </submittedName>
</protein>